<dbReference type="GO" id="GO:0008270">
    <property type="term" value="F:zinc ion binding"/>
    <property type="evidence" value="ECO:0007669"/>
    <property type="project" value="UniProtKB-KW"/>
</dbReference>
<feature type="domain" description="SET" evidence="5">
    <location>
        <begin position="8"/>
        <end position="242"/>
    </location>
</feature>
<dbReference type="RefSeq" id="XP_043041127.1">
    <property type="nucleotide sequence ID" value="XM_043185973.1"/>
</dbReference>
<name>A0A9P7VW43_9AGAR</name>
<dbReference type="Proteomes" id="UP000812287">
    <property type="component" value="Unassembled WGS sequence"/>
</dbReference>
<dbReference type="OrthoDB" id="5945798at2759"/>
<evidence type="ECO:0000256" key="4">
    <source>
        <dbReference type="PROSITE-ProRule" id="PRU00134"/>
    </source>
</evidence>
<dbReference type="InterPro" id="IPR002893">
    <property type="entry name" value="Znf_MYND"/>
</dbReference>
<dbReference type="Gene3D" id="6.10.140.2220">
    <property type="match status" value="1"/>
</dbReference>
<proteinExistence type="predicted"/>
<dbReference type="PROSITE" id="PS50865">
    <property type="entry name" value="ZF_MYND_2"/>
    <property type="match status" value="1"/>
</dbReference>
<dbReference type="InterPro" id="IPR050869">
    <property type="entry name" value="H3K4_H4K5_MeTrfase"/>
</dbReference>
<dbReference type="GeneID" id="66108270"/>
<dbReference type="PANTHER" id="PTHR12197">
    <property type="entry name" value="HISTONE-LYSINE N-METHYLTRANSFERASE SMYD"/>
    <property type="match status" value="1"/>
</dbReference>
<dbReference type="InterPro" id="IPR001214">
    <property type="entry name" value="SET_dom"/>
</dbReference>
<organism evidence="7 8">
    <name type="scientific">Guyanagaster necrorhizus</name>
    <dbReference type="NCBI Taxonomy" id="856835"/>
    <lineage>
        <taxon>Eukaryota</taxon>
        <taxon>Fungi</taxon>
        <taxon>Dikarya</taxon>
        <taxon>Basidiomycota</taxon>
        <taxon>Agaricomycotina</taxon>
        <taxon>Agaricomycetes</taxon>
        <taxon>Agaricomycetidae</taxon>
        <taxon>Agaricales</taxon>
        <taxon>Marasmiineae</taxon>
        <taxon>Physalacriaceae</taxon>
        <taxon>Guyanagaster</taxon>
    </lineage>
</organism>
<feature type="domain" description="MYND-type" evidence="6">
    <location>
        <begin position="53"/>
        <end position="92"/>
    </location>
</feature>
<keyword evidence="8" id="KW-1185">Reference proteome</keyword>
<accession>A0A9P7VW43</accession>
<keyword evidence="1" id="KW-0479">Metal-binding</keyword>
<sequence>MSTIETGANVRLANHPIARTKAVAVSPLAQGSLIISIDSLATVLLPSEKGRRCDACHTIPTSLRKCSGCASFYYCDTSCQSMHWKTFHKRMCKHFNRYTTSSSFQALAAHEKMDALLLSHLAVLVPSQEVREEGSSALAVFMSLLPGSVEVATPPICTNGSPPSPETLRFLFSRFGNNNFAMHSHFNTFGHGIFPLGSRLFNHSCLPNAAAKYIISPSHPPKMHVVALRNIDPGEEICLTYVDPALLQSRQQIFELTYGFKCRCSSCIFVEGLGHIPELPSDPDGVARVVRKLREFVPASSHELFSKTKKLPDELLCIFHESFLSRISETFSNASHDGPYDLALDVGETMLQIYQLIYPENYPQIGLHLLEMAKTGWNQVVSTGSSNVDRPRKYVKQARQILLIIGAEGDDGGPLKEIQTLEDLLNTQ</sequence>
<dbReference type="AlphaFoldDB" id="A0A9P7VW43"/>
<evidence type="ECO:0000256" key="3">
    <source>
        <dbReference type="ARBA" id="ARBA00022833"/>
    </source>
</evidence>
<dbReference type="Pfam" id="PF00856">
    <property type="entry name" value="SET"/>
    <property type="match status" value="1"/>
</dbReference>
<dbReference type="Gene3D" id="2.170.270.10">
    <property type="entry name" value="SET domain"/>
    <property type="match status" value="1"/>
</dbReference>
<evidence type="ECO:0000313" key="8">
    <source>
        <dbReference type="Proteomes" id="UP000812287"/>
    </source>
</evidence>
<evidence type="ECO:0000313" key="7">
    <source>
        <dbReference type="EMBL" id="KAG7447627.1"/>
    </source>
</evidence>
<dbReference type="PROSITE" id="PS50280">
    <property type="entry name" value="SET"/>
    <property type="match status" value="1"/>
</dbReference>
<dbReference type="PROSITE" id="PS01360">
    <property type="entry name" value="ZF_MYND_1"/>
    <property type="match status" value="1"/>
</dbReference>
<dbReference type="EMBL" id="MU250531">
    <property type="protein sequence ID" value="KAG7447627.1"/>
    <property type="molecule type" value="Genomic_DNA"/>
</dbReference>
<dbReference type="SUPFAM" id="SSF82199">
    <property type="entry name" value="SET domain"/>
    <property type="match status" value="2"/>
</dbReference>
<comment type="caution">
    <text evidence="7">The sequence shown here is derived from an EMBL/GenBank/DDBJ whole genome shotgun (WGS) entry which is preliminary data.</text>
</comment>
<keyword evidence="3" id="KW-0862">Zinc</keyword>
<protein>
    <submittedName>
        <fullName evidence="7">SET domain-containing protein</fullName>
    </submittedName>
</protein>
<dbReference type="InterPro" id="IPR011990">
    <property type="entry name" value="TPR-like_helical_dom_sf"/>
</dbReference>
<dbReference type="InterPro" id="IPR046341">
    <property type="entry name" value="SET_dom_sf"/>
</dbReference>
<dbReference type="Gene3D" id="1.25.40.10">
    <property type="entry name" value="Tetratricopeptide repeat domain"/>
    <property type="match status" value="1"/>
</dbReference>
<evidence type="ECO:0000259" key="5">
    <source>
        <dbReference type="PROSITE" id="PS50280"/>
    </source>
</evidence>
<dbReference type="GO" id="GO:0005634">
    <property type="term" value="C:nucleus"/>
    <property type="evidence" value="ECO:0007669"/>
    <property type="project" value="TreeGrafter"/>
</dbReference>
<keyword evidence="2 4" id="KW-0863">Zinc-finger</keyword>
<dbReference type="Gene3D" id="1.10.220.160">
    <property type="match status" value="1"/>
</dbReference>
<reference evidence="7" key="1">
    <citation type="submission" date="2020-11" db="EMBL/GenBank/DDBJ databases">
        <title>Adaptations for nitrogen fixation in a non-lichenized fungal sporocarp promotes dispersal by wood-feeding termites.</title>
        <authorList>
            <consortium name="DOE Joint Genome Institute"/>
            <person name="Koch R.A."/>
            <person name="Yoon G."/>
            <person name="Arayal U."/>
            <person name="Lail K."/>
            <person name="Amirebrahimi M."/>
            <person name="Labutti K."/>
            <person name="Lipzen A."/>
            <person name="Riley R."/>
            <person name="Barry K."/>
            <person name="Henrissat B."/>
            <person name="Grigoriev I.V."/>
            <person name="Herr J.R."/>
            <person name="Aime M.C."/>
        </authorList>
    </citation>
    <scope>NUCLEOTIDE SEQUENCE</scope>
    <source>
        <strain evidence="7">MCA 3950</strain>
    </source>
</reference>
<evidence type="ECO:0000259" key="6">
    <source>
        <dbReference type="PROSITE" id="PS50865"/>
    </source>
</evidence>
<dbReference type="CDD" id="cd20071">
    <property type="entry name" value="SET_SMYD"/>
    <property type="match status" value="1"/>
</dbReference>
<dbReference type="Pfam" id="PF01753">
    <property type="entry name" value="zf-MYND"/>
    <property type="match status" value="1"/>
</dbReference>
<evidence type="ECO:0000256" key="2">
    <source>
        <dbReference type="ARBA" id="ARBA00022771"/>
    </source>
</evidence>
<gene>
    <name evidence="7" type="ORF">BT62DRAFT_930638</name>
</gene>
<dbReference type="PANTHER" id="PTHR12197:SF251">
    <property type="entry name" value="EG:BACR7C10.4 PROTEIN"/>
    <property type="match status" value="1"/>
</dbReference>
<evidence type="ECO:0000256" key="1">
    <source>
        <dbReference type="ARBA" id="ARBA00022723"/>
    </source>
</evidence>